<sequence>MWANSQEDPHTMFRMRTICPFFATFVDLDIIPLLYKRLAQKIKHWDTFTTATPNLLHLHSLKLSSNASIRPNRLLSIPLS</sequence>
<protein>
    <submittedName>
        <fullName evidence="4">PDEase domain-containing protein</fullName>
    </submittedName>
</protein>
<evidence type="ECO:0000313" key="4">
    <source>
        <dbReference type="WBParaSite" id="HDID_0000614701-mRNA-1"/>
    </source>
</evidence>
<dbReference type="AlphaFoldDB" id="A0A0R3SMI2"/>
<keyword evidence="1" id="KW-1133">Transmembrane helix</keyword>
<evidence type="ECO:0000313" key="3">
    <source>
        <dbReference type="Proteomes" id="UP000274504"/>
    </source>
</evidence>
<dbReference type="EMBL" id="UYSG01004335">
    <property type="protein sequence ID" value="VDL58463.1"/>
    <property type="molecule type" value="Genomic_DNA"/>
</dbReference>
<reference evidence="4" key="1">
    <citation type="submission" date="2017-02" db="UniProtKB">
        <authorList>
            <consortium name="WormBaseParasite"/>
        </authorList>
    </citation>
    <scope>IDENTIFICATION</scope>
</reference>
<accession>A0A0R3SMI2</accession>
<evidence type="ECO:0000256" key="1">
    <source>
        <dbReference type="SAM" id="Phobius"/>
    </source>
</evidence>
<reference evidence="2 3" key="2">
    <citation type="submission" date="2018-11" db="EMBL/GenBank/DDBJ databases">
        <authorList>
            <consortium name="Pathogen Informatics"/>
        </authorList>
    </citation>
    <scope>NUCLEOTIDE SEQUENCE [LARGE SCALE GENOMIC DNA]</scope>
</reference>
<dbReference type="Proteomes" id="UP000274504">
    <property type="component" value="Unassembled WGS sequence"/>
</dbReference>
<organism evidence="4">
    <name type="scientific">Hymenolepis diminuta</name>
    <name type="common">Rat tapeworm</name>
    <dbReference type="NCBI Taxonomy" id="6216"/>
    <lineage>
        <taxon>Eukaryota</taxon>
        <taxon>Metazoa</taxon>
        <taxon>Spiralia</taxon>
        <taxon>Lophotrochozoa</taxon>
        <taxon>Platyhelminthes</taxon>
        <taxon>Cestoda</taxon>
        <taxon>Eucestoda</taxon>
        <taxon>Cyclophyllidea</taxon>
        <taxon>Hymenolepididae</taxon>
        <taxon>Hymenolepis</taxon>
    </lineage>
</organism>
<name>A0A0R3SMI2_HYMDI</name>
<keyword evidence="1" id="KW-0812">Transmembrane</keyword>
<evidence type="ECO:0000313" key="2">
    <source>
        <dbReference type="EMBL" id="VDL58463.1"/>
    </source>
</evidence>
<dbReference type="WBParaSite" id="HDID_0000614701-mRNA-1">
    <property type="protein sequence ID" value="HDID_0000614701-mRNA-1"/>
    <property type="gene ID" value="HDID_0000614701"/>
</dbReference>
<proteinExistence type="predicted"/>
<keyword evidence="1" id="KW-0472">Membrane</keyword>
<feature type="transmembrane region" description="Helical" evidence="1">
    <location>
        <begin position="15"/>
        <end position="35"/>
    </location>
</feature>
<gene>
    <name evidence="2" type="ORF">HDID_LOCUS6145</name>
</gene>